<keyword evidence="1" id="KW-0812">Transmembrane</keyword>
<dbReference type="AlphaFoldDB" id="I1CKQ9"/>
<dbReference type="EMBL" id="CH476743">
    <property type="protein sequence ID" value="EIE89039.1"/>
    <property type="molecule type" value="Genomic_DNA"/>
</dbReference>
<evidence type="ECO:0000313" key="3">
    <source>
        <dbReference type="Proteomes" id="UP000009138"/>
    </source>
</evidence>
<accession>I1CKQ9</accession>
<feature type="transmembrane region" description="Helical" evidence="1">
    <location>
        <begin position="28"/>
        <end position="47"/>
    </location>
</feature>
<name>I1CKQ9_RHIO9</name>
<keyword evidence="3" id="KW-1185">Reference proteome</keyword>
<proteinExistence type="predicted"/>
<dbReference type="RefSeq" id="XP_067524435.1">
    <property type="nucleotide sequence ID" value="XM_067668334.1"/>
</dbReference>
<dbReference type="Proteomes" id="UP000009138">
    <property type="component" value="Unassembled WGS sequence"/>
</dbReference>
<dbReference type="GeneID" id="93620715"/>
<sequence>MSQINLFFSFFLFLICYPRYTYGYYKFLGPFCICLCGTFLSLILKLFEILDIVF</sequence>
<dbReference type="VEuPathDB" id="FungiDB:RO3G_13750"/>
<keyword evidence="1" id="KW-1133">Transmembrane helix</keyword>
<reference evidence="2 3" key="1">
    <citation type="journal article" date="2009" name="PLoS Genet.">
        <title>Genomic analysis of the basal lineage fungus Rhizopus oryzae reveals a whole-genome duplication.</title>
        <authorList>
            <person name="Ma L.-J."/>
            <person name="Ibrahim A.S."/>
            <person name="Skory C."/>
            <person name="Grabherr M.G."/>
            <person name="Burger G."/>
            <person name="Butler M."/>
            <person name="Elias M."/>
            <person name="Idnurm A."/>
            <person name="Lang B.F."/>
            <person name="Sone T."/>
            <person name="Abe A."/>
            <person name="Calvo S.E."/>
            <person name="Corrochano L.M."/>
            <person name="Engels R."/>
            <person name="Fu J."/>
            <person name="Hansberg W."/>
            <person name="Kim J.-M."/>
            <person name="Kodira C.D."/>
            <person name="Koehrsen M.J."/>
            <person name="Liu B."/>
            <person name="Miranda-Saavedra D."/>
            <person name="O'Leary S."/>
            <person name="Ortiz-Castellanos L."/>
            <person name="Poulter R."/>
            <person name="Rodriguez-Romero J."/>
            <person name="Ruiz-Herrera J."/>
            <person name="Shen Y.-Q."/>
            <person name="Zeng Q."/>
            <person name="Galagan J."/>
            <person name="Birren B.W."/>
            <person name="Cuomo C.A."/>
            <person name="Wickes B.L."/>
        </authorList>
    </citation>
    <scope>NUCLEOTIDE SEQUENCE [LARGE SCALE GENOMIC DNA]</scope>
    <source>
        <strain evidence="3">RA 99-880 / ATCC MYA-4621 / FGSC 9543 / NRRL 43880</strain>
    </source>
</reference>
<organism evidence="2 3">
    <name type="scientific">Rhizopus delemar (strain RA 99-880 / ATCC MYA-4621 / FGSC 9543 / NRRL 43880)</name>
    <name type="common">Mucormycosis agent</name>
    <name type="synonym">Rhizopus arrhizus var. delemar</name>
    <dbReference type="NCBI Taxonomy" id="246409"/>
    <lineage>
        <taxon>Eukaryota</taxon>
        <taxon>Fungi</taxon>
        <taxon>Fungi incertae sedis</taxon>
        <taxon>Mucoromycota</taxon>
        <taxon>Mucoromycotina</taxon>
        <taxon>Mucoromycetes</taxon>
        <taxon>Mucorales</taxon>
        <taxon>Mucorineae</taxon>
        <taxon>Rhizopodaceae</taxon>
        <taxon>Rhizopus</taxon>
    </lineage>
</organism>
<keyword evidence="1" id="KW-0472">Membrane</keyword>
<evidence type="ECO:0000256" key="1">
    <source>
        <dbReference type="SAM" id="Phobius"/>
    </source>
</evidence>
<protein>
    <submittedName>
        <fullName evidence="2">Uncharacterized protein</fullName>
    </submittedName>
</protein>
<dbReference type="InParanoid" id="I1CKQ9"/>
<evidence type="ECO:0000313" key="2">
    <source>
        <dbReference type="EMBL" id="EIE89039.1"/>
    </source>
</evidence>
<gene>
    <name evidence="2" type="ORF">RO3G_13750</name>
</gene>